<dbReference type="SUPFAM" id="SSF54909">
    <property type="entry name" value="Dimeric alpha+beta barrel"/>
    <property type="match status" value="1"/>
</dbReference>
<dbReference type="InterPro" id="IPR011008">
    <property type="entry name" value="Dimeric_a/b-barrel"/>
</dbReference>
<organism evidence="3 4">
    <name type="scientific">Jiangella anatolica</name>
    <dbReference type="NCBI Taxonomy" id="2670374"/>
    <lineage>
        <taxon>Bacteria</taxon>
        <taxon>Bacillati</taxon>
        <taxon>Actinomycetota</taxon>
        <taxon>Actinomycetes</taxon>
        <taxon>Jiangellales</taxon>
        <taxon>Jiangellaceae</taxon>
        <taxon>Jiangella</taxon>
    </lineage>
</organism>
<dbReference type="EMBL" id="POTW01000009">
    <property type="protein sequence ID" value="PZF85277.1"/>
    <property type="molecule type" value="Genomic_DNA"/>
</dbReference>
<proteinExistence type="inferred from homology"/>
<comment type="similarity">
    <text evidence="1">Belongs to the YciI family.</text>
</comment>
<evidence type="ECO:0000313" key="3">
    <source>
        <dbReference type="EMBL" id="PZF85277.1"/>
    </source>
</evidence>
<dbReference type="PANTHER" id="PTHR35174">
    <property type="entry name" value="BLL7171 PROTEIN-RELATED"/>
    <property type="match status" value="1"/>
</dbReference>
<name>A0A2W2CAJ8_9ACTN</name>
<accession>A0A2W2CAJ8</accession>
<dbReference type="RefSeq" id="WP_111253641.1">
    <property type="nucleotide sequence ID" value="NZ_POTW01000009.1"/>
</dbReference>
<keyword evidence="4" id="KW-1185">Reference proteome</keyword>
<evidence type="ECO:0000313" key="4">
    <source>
        <dbReference type="Proteomes" id="UP000248764"/>
    </source>
</evidence>
<comment type="caution">
    <text evidence="3">The sequence shown here is derived from an EMBL/GenBank/DDBJ whole genome shotgun (WGS) entry which is preliminary data.</text>
</comment>
<dbReference type="Pfam" id="PF03795">
    <property type="entry name" value="YCII"/>
    <property type="match status" value="1"/>
</dbReference>
<reference evidence="3 4" key="1">
    <citation type="submission" date="2018-01" db="EMBL/GenBank/DDBJ databases">
        <title>Draft genome sequence of Jiangella sp. GTF31.</title>
        <authorList>
            <person name="Sahin N."/>
            <person name="Ay H."/>
            <person name="Saygin H."/>
        </authorList>
    </citation>
    <scope>NUCLEOTIDE SEQUENCE [LARGE SCALE GENOMIC DNA]</scope>
    <source>
        <strain evidence="3 4">GTF31</strain>
    </source>
</reference>
<dbReference type="Gene3D" id="3.30.70.1060">
    <property type="entry name" value="Dimeric alpha+beta barrel"/>
    <property type="match status" value="1"/>
</dbReference>
<feature type="domain" description="YCII-related" evidence="2">
    <location>
        <begin position="1"/>
        <end position="115"/>
    </location>
</feature>
<sequence>MKYLLLIYNNQTIGTGPDPDAEARLQGHMTLVKELDAAGRLVSSAALGDGSGVRTVRLGAGGGVPAVTDGPFLEAKELLAGYYVVECDTIDEAAEVATRIPCGAGGAVEIRPVNEEVTDLVRGDIPHRS</sequence>
<evidence type="ECO:0000256" key="1">
    <source>
        <dbReference type="ARBA" id="ARBA00007689"/>
    </source>
</evidence>
<evidence type="ECO:0000259" key="2">
    <source>
        <dbReference type="Pfam" id="PF03795"/>
    </source>
</evidence>
<dbReference type="PANTHER" id="PTHR35174:SF3">
    <property type="entry name" value="BLL7171 PROTEIN"/>
    <property type="match status" value="1"/>
</dbReference>
<gene>
    <name evidence="3" type="ORF">C1I92_05380</name>
</gene>
<dbReference type="InterPro" id="IPR005545">
    <property type="entry name" value="YCII"/>
</dbReference>
<protein>
    <recommendedName>
        <fullName evidence="2">YCII-related domain-containing protein</fullName>
    </recommendedName>
</protein>
<dbReference type="Proteomes" id="UP000248764">
    <property type="component" value="Unassembled WGS sequence"/>
</dbReference>
<dbReference type="AlphaFoldDB" id="A0A2W2CAJ8"/>